<dbReference type="Proteomes" id="UP000229692">
    <property type="component" value="Segment"/>
</dbReference>
<accession>A0A2D1GCH6</accession>
<sequence>MPMDAPQAGAKPKWRFRKEVRQFYQRLEAAGGEIRYPRGNGHPKLFYEGQFIATLGMTTKDRHWDRNVISACRRAGMTI</sequence>
<evidence type="ECO:0000313" key="2">
    <source>
        <dbReference type="Proteomes" id="UP000229692"/>
    </source>
</evidence>
<organism evidence="1 2">
    <name type="scientific">Gordonia phage Kabluna</name>
    <dbReference type="NCBI Taxonomy" id="2041511"/>
    <lineage>
        <taxon>Viruses</taxon>
        <taxon>Duplodnaviria</taxon>
        <taxon>Heunggongvirae</taxon>
        <taxon>Uroviricota</taxon>
        <taxon>Caudoviricetes</taxon>
        <taxon>Zierdtviridae</taxon>
        <taxon>Emilbogenvirinae</taxon>
        <taxon>Kablunavirus</taxon>
        <taxon>Kablunavirus kabluna</taxon>
    </lineage>
</organism>
<proteinExistence type="predicted"/>
<name>A0A2D1GCH6_9CAUD</name>
<evidence type="ECO:0000313" key="1">
    <source>
        <dbReference type="EMBL" id="ATN89529.1"/>
    </source>
</evidence>
<gene>
    <name evidence="1" type="ORF">SEA_KABLUNA_8</name>
</gene>
<reference evidence="1 2" key="1">
    <citation type="submission" date="2017-09" db="EMBL/GenBank/DDBJ databases">
        <authorList>
            <person name="Pope W.H."/>
            <person name="Garlena R.A."/>
            <person name="Russell D.A."/>
            <person name="Jacobs-Sera D."/>
            <person name="Hatfull G.F."/>
        </authorList>
    </citation>
    <scope>NUCLEOTIDE SEQUENCE [LARGE SCALE GENOMIC DNA]</scope>
</reference>
<protein>
    <submittedName>
        <fullName evidence="1">HicA-like toxin</fullName>
    </submittedName>
</protein>
<keyword evidence="2" id="KW-1185">Reference proteome</keyword>
<dbReference type="EMBL" id="MF919510">
    <property type="protein sequence ID" value="ATN89529.1"/>
    <property type="molecule type" value="Genomic_DNA"/>
</dbReference>